<dbReference type="eggNOG" id="ENOG502RZX9">
    <property type="taxonomic scope" value="Eukaryota"/>
</dbReference>
<evidence type="ECO:0000256" key="2">
    <source>
        <dbReference type="ARBA" id="ARBA00023128"/>
    </source>
</evidence>
<dbReference type="Pfam" id="PF09424">
    <property type="entry name" value="YqeY"/>
    <property type="match status" value="1"/>
</dbReference>
<proteinExistence type="inferred from homology"/>
<keyword evidence="2 3" id="KW-0496">Mitochondrion</keyword>
<dbReference type="GeneID" id="13887207"/>
<dbReference type="EMBL" id="HE650827">
    <property type="protein sequence ID" value="CCF59227.1"/>
    <property type="molecule type" value="Genomic_DNA"/>
</dbReference>
<dbReference type="RefSeq" id="XP_003958362.1">
    <property type="nucleotide sequence ID" value="XM_003958313.1"/>
</dbReference>
<dbReference type="InterPro" id="IPR003789">
    <property type="entry name" value="Asn/Gln_tRNA_amidoTrase-B-like"/>
</dbReference>
<dbReference type="PANTHER" id="PTHR28055">
    <property type="entry name" value="ALTERED INHERITANCE OF MITOCHONDRIA PROTEIN 41, MITOCHONDRIAL"/>
    <property type="match status" value="1"/>
</dbReference>
<dbReference type="GO" id="GO:0016884">
    <property type="term" value="F:carbon-nitrogen ligase activity, with glutamine as amido-N-donor"/>
    <property type="evidence" value="ECO:0007669"/>
    <property type="project" value="UniProtKB-UniRule"/>
</dbReference>
<comment type="subcellular location">
    <subcellularLocation>
        <location evidence="3">Mitochondrion</location>
    </subcellularLocation>
</comment>
<dbReference type="GO" id="GO:0005739">
    <property type="term" value="C:mitochondrion"/>
    <property type="evidence" value="ECO:0007669"/>
    <property type="project" value="UniProtKB-SubCell"/>
</dbReference>
<comment type="similarity">
    <text evidence="1 3">Belongs to the AIM41 family.</text>
</comment>
<keyword evidence="5" id="KW-1185">Reference proteome</keyword>
<gene>
    <name evidence="4" type="primary">KAFR0G01930</name>
    <name evidence="3" type="synonym">AIM41</name>
    <name evidence="4" type="ORF">KAFR_0G01930</name>
</gene>
<dbReference type="OrthoDB" id="538640at2759"/>
<evidence type="ECO:0000256" key="1">
    <source>
        <dbReference type="ARBA" id="ARBA00007538"/>
    </source>
</evidence>
<sequence>MLKKLPRAVLQTSRFIRWSSSEAYANAVTSLKRDLKQALIEKDIIRKNTIRGILSEVKNKEIEDKDGHMNEFTLFDVYSKVIAQRKDSIRNFLDNGRKDLADKETKEIAIIDGYKQSLTVASEEDVNAKVLDLLQHWKQETPDILMKDVFRKVDWKTISTEWRASQSLIKKSIVSQFNDVFKK</sequence>
<dbReference type="SUPFAM" id="SSF89095">
    <property type="entry name" value="GatB/YqeY motif"/>
    <property type="match status" value="1"/>
</dbReference>
<evidence type="ECO:0000256" key="3">
    <source>
        <dbReference type="RuleBase" id="RU365099"/>
    </source>
</evidence>
<dbReference type="AlphaFoldDB" id="H2AXX7"/>
<dbReference type="InParanoid" id="H2AXX7"/>
<dbReference type="Gene3D" id="1.10.1510.10">
    <property type="entry name" value="Uncharacterised protein YqeY/AIM41 PF09424, N-terminal domain"/>
    <property type="match status" value="1"/>
</dbReference>
<dbReference type="Proteomes" id="UP000005220">
    <property type="component" value="Chromosome 7"/>
</dbReference>
<dbReference type="HOGENOM" id="CLU_123460_0_0_1"/>
<dbReference type="KEGG" id="kaf:KAFR_0G01930"/>
<accession>H2AXX7</accession>
<organism evidence="4 5">
    <name type="scientific">Kazachstania africana (strain ATCC 22294 / BCRC 22015 / CBS 2517 / CECT 1963 / NBRC 1671 / NRRL Y-8276)</name>
    <name type="common">Yeast</name>
    <name type="synonym">Kluyveromyces africanus</name>
    <dbReference type="NCBI Taxonomy" id="1071382"/>
    <lineage>
        <taxon>Eukaryota</taxon>
        <taxon>Fungi</taxon>
        <taxon>Dikarya</taxon>
        <taxon>Ascomycota</taxon>
        <taxon>Saccharomycotina</taxon>
        <taxon>Saccharomycetes</taxon>
        <taxon>Saccharomycetales</taxon>
        <taxon>Saccharomycetaceae</taxon>
        <taxon>Kazachstania</taxon>
    </lineage>
</organism>
<dbReference type="FunCoup" id="H2AXX7">
    <property type="interactions" value="126"/>
</dbReference>
<evidence type="ECO:0000313" key="5">
    <source>
        <dbReference type="Proteomes" id="UP000005220"/>
    </source>
</evidence>
<protein>
    <recommendedName>
        <fullName evidence="3">Altered inheritance of mitochondria protein 41</fullName>
    </recommendedName>
</protein>
<dbReference type="PANTHER" id="PTHR28055:SF1">
    <property type="entry name" value="ALTERED INHERITANCE OF MITOCHONDRIA PROTEIN 41, MITOCHONDRIAL"/>
    <property type="match status" value="1"/>
</dbReference>
<dbReference type="STRING" id="1071382.H2AXX7"/>
<dbReference type="InterPro" id="IPR042184">
    <property type="entry name" value="YqeY/Aim41_N"/>
</dbReference>
<evidence type="ECO:0000313" key="4">
    <source>
        <dbReference type="EMBL" id="CCF59227.1"/>
    </source>
</evidence>
<reference evidence="4 5" key="1">
    <citation type="journal article" date="2011" name="Proc. Natl. Acad. Sci. U.S.A.">
        <title>Evolutionary erosion of yeast sex chromosomes by mating-type switching accidents.</title>
        <authorList>
            <person name="Gordon J.L."/>
            <person name="Armisen D."/>
            <person name="Proux-Wera E."/>
            <person name="Oheigeartaigh S.S."/>
            <person name="Byrne K.P."/>
            <person name="Wolfe K.H."/>
        </authorList>
    </citation>
    <scope>NUCLEOTIDE SEQUENCE [LARGE SCALE GENOMIC DNA]</scope>
    <source>
        <strain evidence="5">ATCC 22294 / BCRC 22015 / CBS 2517 / CECT 1963 / NBRC 1671 / NRRL Y-8276</strain>
    </source>
</reference>
<dbReference type="InterPro" id="IPR019004">
    <property type="entry name" value="YqeY/Aim41"/>
</dbReference>
<name>H2AXX7_KAZAF</name>